<keyword evidence="2" id="KW-1185">Reference proteome</keyword>
<evidence type="ECO:0000313" key="1">
    <source>
        <dbReference type="EMBL" id="KAF2095340.1"/>
    </source>
</evidence>
<name>A0A9P4I9T2_9PEZI</name>
<reference evidence="1" key="1">
    <citation type="journal article" date="2020" name="Stud. Mycol.">
        <title>101 Dothideomycetes genomes: a test case for predicting lifestyles and emergence of pathogens.</title>
        <authorList>
            <person name="Haridas S."/>
            <person name="Albert R."/>
            <person name="Binder M."/>
            <person name="Bloem J."/>
            <person name="Labutti K."/>
            <person name="Salamov A."/>
            <person name="Andreopoulos B."/>
            <person name="Baker S."/>
            <person name="Barry K."/>
            <person name="Bills G."/>
            <person name="Bluhm B."/>
            <person name="Cannon C."/>
            <person name="Castanera R."/>
            <person name="Culley D."/>
            <person name="Daum C."/>
            <person name="Ezra D."/>
            <person name="Gonzalez J."/>
            <person name="Henrissat B."/>
            <person name="Kuo A."/>
            <person name="Liang C."/>
            <person name="Lipzen A."/>
            <person name="Lutzoni F."/>
            <person name="Magnuson J."/>
            <person name="Mondo S."/>
            <person name="Nolan M."/>
            <person name="Ohm R."/>
            <person name="Pangilinan J."/>
            <person name="Park H.-J."/>
            <person name="Ramirez L."/>
            <person name="Alfaro M."/>
            <person name="Sun H."/>
            <person name="Tritt A."/>
            <person name="Yoshinaga Y."/>
            <person name="Zwiers L.-H."/>
            <person name="Turgeon B."/>
            <person name="Goodwin S."/>
            <person name="Spatafora J."/>
            <person name="Crous P."/>
            <person name="Grigoriev I."/>
        </authorList>
    </citation>
    <scope>NUCLEOTIDE SEQUENCE</scope>
    <source>
        <strain evidence="1">CBS 133067</strain>
    </source>
</reference>
<evidence type="ECO:0000313" key="2">
    <source>
        <dbReference type="Proteomes" id="UP000799772"/>
    </source>
</evidence>
<proteinExistence type="predicted"/>
<dbReference type="Proteomes" id="UP000799772">
    <property type="component" value="Unassembled WGS sequence"/>
</dbReference>
<dbReference type="AlphaFoldDB" id="A0A9P4I9T2"/>
<accession>A0A9P4I9T2</accession>
<dbReference type="EMBL" id="ML978132">
    <property type="protein sequence ID" value="KAF2095340.1"/>
    <property type="molecule type" value="Genomic_DNA"/>
</dbReference>
<organism evidence="1 2">
    <name type="scientific">Rhizodiscina lignyota</name>
    <dbReference type="NCBI Taxonomy" id="1504668"/>
    <lineage>
        <taxon>Eukaryota</taxon>
        <taxon>Fungi</taxon>
        <taxon>Dikarya</taxon>
        <taxon>Ascomycota</taxon>
        <taxon>Pezizomycotina</taxon>
        <taxon>Dothideomycetes</taxon>
        <taxon>Pleosporomycetidae</taxon>
        <taxon>Aulographales</taxon>
        <taxon>Rhizodiscinaceae</taxon>
        <taxon>Rhizodiscina</taxon>
    </lineage>
</organism>
<comment type="caution">
    <text evidence="1">The sequence shown here is derived from an EMBL/GenBank/DDBJ whole genome shotgun (WGS) entry which is preliminary data.</text>
</comment>
<protein>
    <submittedName>
        <fullName evidence="1">Uncharacterized protein</fullName>
    </submittedName>
</protein>
<sequence length="170" mass="18790">MESDLSLIKPVDILPLPPLVLSLLPTVLISSRDGLDDGLVIDIPPLWLLQKRAAAASTTTSDISTVVAGDIAAAISFDLCRRRCRRRRRCDGGNTLQPVPKRPHQPQIVQQQRPDLVWQIPVDHLLPAAEPHALVVPHHVHHHPVLHENASARAVRAVLIPYYNDLYAPS</sequence>
<gene>
    <name evidence="1" type="ORF">NA57DRAFT_60074</name>
</gene>